<dbReference type="InterPro" id="IPR050987">
    <property type="entry name" value="AtrR-like"/>
</dbReference>
<evidence type="ECO:0000256" key="3">
    <source>
        <dbReference type="ARBA" id="ARBA00023125"/>
    </source>
</evidence>
<dbReference type="Pfam" id="PF00172">
    <property type="entry name" value="Zn_clus"/>
    <property type="match status" value="1"/>
</dbReference>
<keyword evidence="3" id="KW-0238">DNA-binding</keyword>
<dbReference type="PROSITE" id="PS50048">
    <property type="entry name" value="ZN2_CY6_FUNGAL_2"/>
    <property type="match status" value="1"/>
</dbReference>
<dbReference type="GO" id="GO:0005634">
    <property type="term" value="C:nucleus"/>
    <property type="evidence" value="ECO:0007669"/>
    <property type="project" value="UniProtKB-SubCell"/>
</dbReference>
<dbReference type="SUPFAM" id="SSF57701">
    <property type="entry name" value="Zn2/Cys6 DNA-binding domain"/>
    <property type="match status" value="1"/>
</dbReference>
<name>A0AAW0CLW9_9AGAR</name>
<comment type="caution">
    <text evidence="8">The sequence shown here is derived from an EMBL/GenBank/DDBJ whole genome shotgun (WGS) entry which is preliminary data.</text>
</comment>
<comment type="subcellular location">
    <subcellularLocation>
        <location evidence="1">Nucleus</location>
    </subcellularLocation>
</comment>
<feature type="region of interest" description="Disordered" evidence="5">
    <location>
        <begin position="100"/>
        <end position="137"/>
    </location>
</feature>
<feature type="transmembrane region" description="Helical" evidence="6">
    <location>
        <begin position="551"/>
        <end position="568"/>
    </location>
</feature>
<dbReference type="Proteomes" id="UP001362999">
    <property type="component" value="Unassembled WGS sequence"/>
</dbReference>
<protein>
    <submittedName>
        <fullName evidence="8">Fungal-trans domain-containing protein</fullName>
    </submittedName>
</protein>
<dbReference type="GO" id="GO:0008270">
    <property type="term" value="F:zinc ion binding"/>
    <property type="evidence" value="ECO:0007669"/>
    <property type="project" value="InterPro"/>
</dbReference>
<dbReference type="Pfam" id="PF04082">
    <property type="entry name" value="Fungal_trans"/>
    <property type="match status" value="1"/>
</dbReference>
<dbReference type="CDD" id="cd12148">
    <property type="entry name" value="fungal_TF_MHR"/>
    <property type="match status" value="1"/>
</dbReference>
<dbReference type="GO" id="GO:0006351">
    <property type="term" value="P:DNA-templated transcription"/>
    <property type="evidence" value="ECO:0007669"/>
    <property type="project" value="InterPro"/>
</dbReference>
<evidence type="ECO:0000256" key="4">
    <source>
        <dbReference type="ARBA" id="ARBA00023242"/>
    </source>
</evidence>
<organism evidence="8 9">
    <name type="scientific">Favolaschia claudopus</name>
    <dbReference type="NCBI Taxonomy" id="2862362"/>
    <lineage>
        <taxon>Eukaryota</taxon>
        <taxon>Fungi</taxon>
        <taxon>Dikarya</taxon>
        <taxon>Basidiomycota</taxon>
        <taxon>Agaricomycotina</taxon>
        <taxon>Agaricomycetes</taxon>
        <taxon>Agaricomycetidae</taxon>
        <taxon>Agaricales</taxon>
        <taxon>Marasmiineae</taxon>
        <taxon>Mycenaceae</taxon>
        <taxon>Favolaschia</taxon>
    </lineage>
</organism>
<evidence type="ECO:0000256" key="1">
    <source>
        <dbReference type="ARBA" id="ARBA00004123"/>
    </source>
</evidence>
<dbReference type="AlphaFoldDB" id="A0AAW0CLW9"/>
<dbReference type="PANTHER" id="PTHR46910:SF3">
    <property type="entry name" value="HALOTOLERANCE PROTEIN 9-RELATED"/>
    <property type="match status" value="1"/>
</dbReference>
<accession>A0AAW0CLW9</accession>
<feature type="compositionally biased region" description="Basic and acidic residues" evidence="5">
    <location>
        <begin position="24"/>
        <end position="40"/>
    </location>
</feature>
<sequence>MSGQFSTYLSTANGLQNRERRPHRSCDGCRQRKSRCDGHKTAHGNCSSCLAFGSVCTYSEKPRKRGPKNRTMEELKKENESLKEKLRALSLCSLCSQQLQALPGPGDPSSSRSMVREGSPDTEGAAASRSTEPPDEQDLISEELADKIGQISLRTESTFFGPGSSFGLVNNAIAMKEKYLGSSTFDTRRPLYHEILPWERAAFNKRKPVYVFPANDLIRSLLELYFTNVHPTVPLLHRPTFEKSVEDGLHRTNTDFAAMLLAVLAVASRYSDDPRIFVDGDAALSSGWKFADQIQILQKMFSPSIYEVQTYALLTIFVLGTSVPQVSWLYIGLGIRFLQQRGEHRRKRGSAPPSAEDESWKRAFWSFVMFERISCLFLGRPMGLHVEDYDIEFPLDVDDEFWETGFNQPPEKPSQLAYFICHLRLSEILADALRRLYGSKKSKMLLGWDGPDWEHRAIAQLDSSMNDFLDSIPEHLRWDATNPPTGTFFDQAALLHIFYNHILIAIHRPYIQRATTQGAPSLAICARAARTILHTADIWLRKLQRVPLPTLINPVFVSGLVLIVYMLATKRAGFPINRSKKDLAHIATAMELLRVAETRLQPMGRLWEKLRDISNELLGGNSANEATGTTSVASSESLNPHLAAISRPYSLSDLPHVSVPPEQLGVALNFWKSESFSASSHPPEPEIPMEELMAAFANPPPDAGSTFLDDELMSMWMAPVEYGNMAWNISDLMTEFPVDDDKGQLGSNNFGSY</sequence>
<feature type="region of interest" description="Disordered" evidence="5">
    <location>
        <begin position="1"/>
        <end position="41"/>
    </location>
</feature>
<evidence type="ECO:0000256" key="5">
    <source>
        <dbReference type="SAM" id="MobiDB-lite"/>
    </source>
</evidence>
<dbReference type="InterPro" id="IPR007219">
    <property type="entry name" value="XnlR_reg_dom"/>
</dbReference>
<proteinExistence type="predicted"/>
<keyword evidence="4" id="KW-0539">Nucleus</keyword>
<dbReference type="PROSITE" id="PS00463">
    <property type="entry name" value="ZN2_CY6_FUNGAL_1"/>
    <property type="match status" value="1"/>
</dbReference>
<evidence type="ECO:0000256" key="6">
    <source>
        <dbReference type="SAM" id="Phobius"/>
    </source>
</evidence>
<dbReference type="InterPro" id="IPR036864">
    <property type="entry name" value="Zn2-C6_fun-type_DNA-bd_sf"/>
</dbReference>
<keyword evidence="2" id="KW-0479">Metal-binding</keyword>
<keyword evidence="6" id="KW-1133">Transmembrane helix</keyword>
<dbReference type="PANTHER" id="PTHR46910">
    <property type="entry name" value="TRANSCRIPTION FACTOR PDR1"/>
    <property type="match status" value="1"/>
</dbReference>
<keyword evidence="6" id="KW-0472">Membrane</keyword>
<keyword evidence="6" id="KW-0812">Transmembrane</keyword>
<evidence type="ECO:0000313" key="8">
    <source>
        <dbReference type="EMBL" id="KAK7039787.1"/>
    </source>
</evidence>
<dbReference type="SMART" id="SM00906">
    <property type="entry name" value="Fungal_trans"/>
    <property type="match status" value="1"/>
</dbReference>
<gene>
    <name evidence="8" type="ORF">R3P38DRAFT_2901938</name>
</gene>
<dbReference type="CDD" id="cd00067">
    <property type="entry name" value="GAL4"/>
    <property type="match status" value="1"/>
</dbReference>
<dbReference type="GO" id="GO:0003677">
    <property type="term" value="F:DNA binding"/>
    <property type="evidence" value="ECO:0007669"/>
    <property type="project" value="UniProtKB-KW"/>
</dbReference>
<evidence type="ECO:0000256" key="2">
    <source>
        <dbReference type="ARBA" id="ARBA00022723"/>
    </source>
</evidence>
<evidence type="ECO:0000259" key="7">
    <source>
        <dbReference type="PROSITE" id="PS50048"/>
    </source>
</evidence>
<dbReference type="SMART" id="SM00066">
    <property type="entry name" value="GAL4"/>
    <property type="match status" value="1"/>
</dbReference>
<feature type="domain" description="Zn(2)-C6 fungal-type" evidence="7">
    <location>
        <begin position="25"/>
        <end position="58"/>
    </location>
</feature>
<dbReference type="Gene3D" id="4.10.240.10">
    <property type="entry name" value="Zn(2)-C6 fungal-type DNA-binding domain"/>
    <property type="match status" value="1"/>
</dbReference>
<dbReference type="EMBL" id="JAWWNJ010000016">
    <property type="protein sequence ID" value="KAK7039787.1"/>
    <property type="molecule type" value="Genomic_DNA"/>
</dbReference>
<reference evidence="8 9" key="1">
    <citation type="journal article" date="2024" name="J Genomics">
        <title>Draft genome sequencing and assembly of Favolaschia claudopus CIRM-BRFM 2984 isolated from oak limbs.</title>
        <authorList>
            <person name="Navarro D."/>
            <person name="Drula E."/>
            <person name="Chaduli D."/>
            <person name="Cazenave R."/>
            <person name="Ahrendt S."/>
            <person name="Wang J."/>
            <person name="Lipzen A."/>
            <person name="Daum C."/>
            <person name="Barry K."/>
            <person name="Grigoriev I.V."/>
            <person name="Favel A."/>
            <person name="Rosso M.N."/>
            <person name="Martin F."/>
        </authorList>
    </citation>
    <scope>NUCLEOTIDE SEQUENCE [LARGE SCALE GENOMIC DNA]</scope>
    <source>
        <strain evidence="8 9">CIRM-BRFM 2984</strain>
    </source>
</reference>
<dbReference type="GO" id="GO:0000981">
    <property type="term" value="F:DNA-binding transcription factor activity, RNA polymerase II-specific"/>
    <property type="evidence" value="ECO:0007669"/>
    <property type="project" value="InterPro"/>
</dbReference>
<keyword evidence="9" id="KW-1185">Reference proteome</keyword>
<dbReference type="InterPro" id="IPR001138">
    <property type="entry name" value="Zn2Cys6_DnaBD"/>
</dbReference>
<feature type="compositionally biased region" description="Polar residues" evidence="5">
    <location>
        <begin position="1"/>
        <end position="16"/>
    </location>
</feature>
<evidence type="ECO:0000313" key="9">
    <source>
        <dbReference type="Proteomes" id="UP001362999"/>
    </source>
</evidence>